<evidence type="ECO:0000256" key="4">
    <source>
        <dbReference type="ARBA" id="ARBA00022692"/>
    </source>
</evidence>
<evidence type="ECO:0000256" key="15">
    <source>
        <dbReference type="SAM" id="Phobius"/>
    </source>
</evidence>
<dbReference type="SMART" id="SM00079">
    <property type="entry name" value="PBPe"/>
    <property type="match status" value="1"/>
</dbReference>
<evidence type="ECO:0000256" key="5">
    <source>
        <dbReference type="ARBA" id="ARBA00022729"/>
    </source>
</evidence>
<dbReference type="Gramene" id="rna-AYBTSS11_LOCUS31256">
    <property type="protein sequence ID" value="CAJ1979045.1"/>
    <property type="gene ID" value="gene-AYBTSS11_LOCUS31256"/>
</dbReference>
<keyword evidence="10" id="KW-0325">Glycoprotein</keyword>
<dbReference type="InterPro" id="IPR015683">
    <property type="entry name" value="Ionotropic_Glu_rcpt"/>
</dbReference>
<evidence type="ECO:0000259" key="16">
    <source>
        <dbReference type="SMART" id="SM00079"/>
    </source>
</evidence>
<dbReference type="SUPFAM" id="SSF53822">
    <property type="entry name" value="Periplasmic binding protein-like I"/>
    <property type="match status" value="1"/>
</dbReference>
<dbReference type="Proteomes" id="UP001189624">
    <property type="component" value="Chromosome 11"/>
</dbReference>
<dbReference type="FunFam" id="1.10.287.70:FF:000037">
    <property type="entry name" value="Glutamate receptor"/>
    <property type="match status" value="1"/>
</dbReference>
<dbReference type="FunFam" id="3.40.190.10:FF:000054">
    <property type="entry name" value="Glutamate receptor"/>
    <property type="match status" value="1"/>
</dbReference>
<feature type="transmembrane region" description="Helical" evidence="15">
    <location>
        <begin position="639"/>
        <end position="659"/>
    </location>
</feature>
<dbReference type="SUPFAM" id="SSF53850">
    <property type="entry name" value="Periplasmic binding protein-like II"/>
    <property type="match status" value="1"/>
</dbReference>
<keyword evidence="8 13" id="KW-0472">Membrane</keyword>
<evidence type="ECO:0000256" key="8">
    <source>
        <dbReference type="ARBA" id="ARBA00023136"/>
    </source>
</evidence>
<keyword evidence="7 13" id="KW-0406">Ion transport</keyword>
<evidence type="ECO:0000313" key="17">
    <source>
        <dbReference type="EMBL" id="CAJ1979045.1"/>
    </source>
</evidence>
<dbReference type="InterPro" id="IPR028082">
    <property type="entry name" value="Peripla_BP_I"/>
</dbReference>
<dbReference type="PRINTS" id="PR01176">
    <property type="entry name" value="GABABRECEPTR"/>
</dbReference>
<comment type="function">
    <text evidence="13">Glutamate-gated receptor that probably acts as non-selective cation channel.</text>
</comment>
<dbReference type="Gene3D" id="3.40.190.10">
    <property type="entry name" value="Periplasmic binding protein-like II"/>
    <property type="match status" value="2"/>
</dbReference>
<dbReference type="FunFam" id="3.40.50.2300:FF:000081">
    <property type="entry name" value="Glutamate receptor"/>
    <property type="match status" value="1"/>
</dbReference>
<keyword evidence="4 15" id="KW-0812">Transmembrane</keyword>
<dbReference type="GO" id="GO:0015276">
    <property type="term" value="F:ligand-gated monoatomic ion channel activity"/>
    <property type="evidence" value="ECO:0007669"/>
    <property type="project" value="InterPro"/>
</dbReference>
<dbReference type="InterPro" id="IPR001320">
    <property type="entry name" value="Iontro_rcpt_C"/>
</dbReference>
<evidence type="ECO:0000313" key="18">
    <source>
        <dbReference type="Proteomes" id="UP001189624"/>
    </source>
</evidence>
<evidence type="ECO:0000256" key="1">
    <source>
        <dbReference type="ARBA" id="ARBA00004141"/>
    </source>
</evidence>
<keyword evidence="11 13" id="KW-1071">Ligand-gated ion channel</keyword>
<sequence length="974" mass="108823">MERPVSWRSTLATRQRLKRRFSTTTDKTRTTTTTRPLGSMVMGRTLFLLVLCLWIPSEAVGRKEPSSPTSVNSTVSSRPKVVKLGVLFTVDSVIGRSVLPAIMAAVNDVNSSTSILPGIGLQVILHNTNCSAFLGTMEALQLMENDVVAVVGPLSSGIAHIISHVVNELHVPLLSFGATDPTLSALQYPYFIRTTQNDYFQMYAVAAFVDYCRWREVIAIYVDDDNGRNGISVLGDALSKKRAKISYKAAFPPGASESDISDLLNELNLMESRVYVLHVNPDTGLEIFSIAKKLRMMDSGYVWIATDWLPSVLDSFESPDPGTMDLLQGIVAFRHHIPDTDLKRSLLSRLKSQRVKETVSFNSYAFYAYDSVWLAARALDAYLNEGGNISFSSDPKLQDTNGSMLQLASLRTFDGGPQFLQTILEMNFTGVSGQIEFDTDKNLVHPAYEILNIGGSGSHRIGYWSNHSGLSVIAPETLYLKKSSNTSSLRNQQLYSVLWPGQVTTTPRGWVFPNNGQPLRIAVPNRVSYKDFVSKDKDPPGVQGYCIDVFEAALKLLPYPVPRKYMLFGNGERNPSYDELVEHVAQNNFDAVVGDVTIVTNRTRIVDFTQPFMPSGLVVVVPFVEQKSSPWSFLEPFTTQMWCVTGAFFLFVGTVVWILEHRLNPEFRGSPRKQLITVFWFSFSTMFFSHRENTVSGLGRLVLIIWLFVVLIINSSYTASLTSILTVQQLSSQIEGIDSLISSTEPIGIQDGSFARKYLVDDLNIAESRIVTLKTMEDYIDALQRGPKAGGVVAVVDELPYIELLMSSSHCKFRTVGREFTKSGWGFAFQRDSPLAVDLSTAILQLSESGDLQRIHDEWLNKKDCTSVAVDSNKLALTSFWGLFLICGIACVIALIIFFARIFCQYNKFSPESENTAEEIQPVRRSRRPSRTPSLKKLMVFVDKREAEIKEILRENKKRRHSQSLEDRSVSSSM</sequence>
<keyword evidence="18" id="KW-1185">Reference proteome</keyword>
<keyword evidence="3 13" id="KW-0813">Transport</keyword>
<dbReference type="Pfam" id="PF01094">
    <property type="entry name" value="ANF_receptor"/>
    <property type="match status" value="1"/>
</dbReference>
<feature type="disulfide bond" evidence="14">
    <location>
        <begin position="811"/>
        <end position="865"/>
    </location>
</feature>
<dbReference type="InterPro" id="IPR044440">
    <property type="entry name" value="GABAb_receptor_plant_PBP1"/>
</dbReference>
<dbReference type="CDD" id="cd19990">
    <property type="entry name" value="PBP1_GABAb_receptor_plant"/>
    <property type="match status" value="1"/>
</dbReference>
<evidence type="ECO:0000256" key="14">
    <source>
        <dbReference type="PIRSR" id="PIRSR037090-50"/>
    </source>
</evidence>
<evidence type="ECO:0000256" key="11">
    <source>
        <dbReference type="ARBA" id="ARBA00023286"/>
    </source>
</evidence>
<comment type="subcellular location">
    <subcellularLocation>
        <location evidence="1">Membrane</location>
        <topology evidence="1">Multi-pass membrane protein</topology>
    </subcellularLocation>
</comment>
<dbReference type="InterPro" id="IPR019594">
    <property type="entry name" value="Glu/Gly-bd"/>
</dbReference>
<evidence type="ECO:0000256" key="2">
    <source>
        <dbReference type="ARBA" id="ARBA00008685"/>
    </source>
</evidence>
<feature type="transmembrane region" description="Helical" evidence="15">
    <location>
        <begin position="701"/>
        <end position="725"/>
    </location>
</feature>
<keyword evidence="9 13" id="KW-0675">Receptor</keyword>
<keyword evidence="6 15" id="KW-1133">Transmembrane helix</keyword>
<dbReference type="Pfam" id="PF10613">
    <property type="entry name" value="Lig_chan-Glu_bd"/>
    <property type="match status" value="1"/>
</dbReference>
<reference evidence="17" key="1">
    <citation type="submission" date="2023-10" db="EMBL/GenBank/DDBJ databases">
        <authorList>
            <person name="Domelevo Entfellner J.-B."/>
        </authorList>
    </citation>
    <scope>NUCLEOTIDE SEQUENCE</scope>
</reference>
<gene>
    <name evidence="17" type="ORF">AYBTSS11_LOCUS31256</name>
</gene>
<dbReference type="GO" id="GO:1901701">
    <property type="term" value="P:cellular response to oxygen-containing compound"/>
    <property type="evidence" value="ECO:0007669"/>
    <property type="project" value="UniProtKB-ARBA"/>
</dbReference>
<keyword evidence="14" id="KW-1015">Disulfide bond</keyword>
<dbReference type="InterPro" id="IPR017103">
    <property type="entry name" value="Iontropic_Glu_rcpt_pln"/>
</dbReference>
<dbReference type="PIRSF" id="PIRSF037090">
    <property type="entry name" value="Iontro_Glu-like_rcpt_pln"/>
    <property type="match status" value="1"/>
</dbReference>
<dbReference type="Gene3D" id="1.10.287.70">
    <property type="match status" value="1"/>
</dbReference>
<evidence type="ECO:0000256" key="10">
    <source>
        <dbReference type="ARBA" id="ARBA00023180"/>
    </source>
</evidence>
<dbReference type="Gene3D" id="3.40.50.2300">
    <property type="match status" value="2"/>
</dbReference>
<dbReference type="EMBL" id="OY731408">
    <property type="protein sequence ID" value="CAJ1979045.1"/>
    <property type="molecule type" value="Genomic_DNA"/>
</dbReference>
<dbReference type="PANTHER" id="PTHR18966">
    <property type="entry name" value="IONOTROPIC GLUTAMATE RECEPTOR"/>
    <property type="match status" value="1"/>
</dbReference>
<feature type="transmembrane region" description="Helical" evidence="15">
    <location>
        <begin position="880"/>
        <end position="903"/>
    </location>
</feature>
<feature type="domain" description="Ionotropic glutamate receptor C-terminal" evidence="16">
    <location>
        <begin position="520"/>
        <end position="862"/>
    </location>
</feature>
<organism evidence="17 18">
    <name type="scientific">Sphenostylis stenocarpa</name>
    <dbReference type="NCBI Taxonomy" id="92480"/>
    <lineage>
        <taxon>Eukaryota</taxon>
        <taxon>Viridiplantae</taxon>
        <taxon>Streptophyta</taxon>
        <taxon>Embryophyta</taxon>
        <taxon>Tracheophyta</taxon>
        <taxon>Spermatophyta</taxon>
        <taxon>Magnoliopsida</taxon>
        <taxon>eudicotyledons</taxon>
        <taxon>Gunneridae</taxon>
        <taxon>Pentapetalae</taxon>
        <taxon>rosids</taxon>
        <taxon>fabids</taxon>
        <taxon>Fabales</taxon>
        <taxon>Fabaceae</taxon>
        <taxon>Papilionoideae</taxon>
        <taxon>50 kb inversion clade</taxon>
        <taxon>NPAAA clade</taxon>
        <taxon>indigoferoid/millettioid clade</taxon>
        <taxon>Phaseoleae</taxon>
        <taxon>Sphenostylis</taxon>
    </lineage>
</organism>
<evidence type="ECO:0000256" key="12">
    <source>
        <dbReference type="ARBA" id="ARBA00023303"/>
    </source>
</evidence>
<protein>
    <recommendedName>
        <fullName evidence="13">Glutamate receptor</fullName>
    </recommendedName>
</protein>
<dbReference type="GO" id="GO:0007165">
    <property type="term" value="P:signal transduction"/>
    <property type="evidence" value="ECO:0007669"/>
    <property type="project" value="UniProtKB-ARBA"/>
</dbReference>
<evidence type="ECO:0000256" key="6">
    <source>
        <dbReference type="ARBA" id="ARBA00022989"/>
    </source>
</evidence>
<dbReference type="GO" id="GO:0009611">
    <property type="term" value="P:response to wounding"/>
    <property type="evidence" value="ECO:0007669"/>
    <property type="project" value="UniProtKB-ARBA"/>
</dbReference>
<accession>A0AA86W6N5</accession>
<evidence type="ECO:0000256" key="13">
    <source>
        <dbReference type="PIRNR" id="PIRNR037090"/>
    </source>
</evidence>
<name>A0AA86W6N5_9FABA</name>
<dbReference type="GO" id="GO:0016020">
    <property type="term" value="C:membrane"/>
    <property type="evidence" value="ECO:0007669"/>
    <property type="project" value="UniProtKB-SubCell"/>
</dbReference>
<dbReference type="AlphaFoldDB" id="A0AA86W6N5"/>
<dbReference type="Pfam" id="PF00060">
    <property type="entry name" value="Lig_chan"/>
    <property type="match status" value="1"/>
</dbReference>
<keyword evidence="12 13" id="KW-0407">Ion channel</keyword>
<dbReference type="FunFam" id="3.40.190.10:FF:000175">
    <property type="entry name" value="Glutamate receptor"/>
    <property type="match status" value="1"/>
</dbReference>
<dbReference type="CDD" id="cd13686">
    <property type="entry name" value="GluR_Plant"/>
    <property type="match status" value="1"/>
</dbReference>
<evidence type="ECO:0000256" key="7">
    <source>
        <dbReference type="ARBA" id="ARBA00023065"/>
    </source>
</evidence>
<keyword evidence="5" id="KW-0732">Signal</keyword>
<proteinExistence type="inferred from homology"/>
<evidence type="ECO:0000256" key="3">
    <source>
        <dbReference type="ARBA" id="ARBA00022448"/>
    </source>
</evidence>
<evidence type="ECO:0000256" key="9">
    <source>
        <dbReference type="ARBA" id="ARBA00023170"/>
    </source>
</evidence>
<comment type="similarity">
    <text evidence="2 13">Belongs to the glutamate-gated ion channel (TC 1.A.10.1) family.</text>
</comment>
<dbReference type="InterPro" id="IPR001828">
    <property type="entry name" value="ANF_lig-bd_rcpt"/>
</dbReference>